<evidence type="ECO:0000259" key="2">
    <source>
        <dbReference type="PROSITE" id="PS50108"/>
    </source>
</evidence>
<keyword evidence="3" id="KW-1185">Reference proteome</keyword>
<dbReference type="PROSITE" id="PS50108">
    <property type="entry name" value="CRIB"/>
    <property type="match status" value="1"/>
</dbReference>
<proteinExistence type="predicted"/>
<evidence type="ECO:0000256" key="1">
    <source>
        <dbReference type="SAM" id="MobiDB-lite"/>
    </source>
</evidence>
<feature type="compositionally biased region" description="Acidic residues" evidence="1">
    <location>
        <begin position="134"/>
        <end position="147"/>
    </location>
</feature>
<reference evidence="4" key="1">
    <citation type="submission" date="2022-11" db="UniProtKB">
        <authorList>
            <consortium name="WormBaseParasite"/>
        </authorList>
    </citation>
    <scope>IDENTIFICATION</scope>
</reference>
<evidence type="ECO:0000313" key="4">
    <source>
        <dbReference type="WBParaSite" id="sdigi.contig224.g6330.t1"/>
    </source>
</evidence>
<dbReference type="InterPro" id="IPR036936">
    <property type="entry name" value="CRIB_dom_sf"/>
</dbReference>
<accession>A0A915PKG7</accession>
<name>A0A915PKG7_9BILA</name>
<dbReference type="AlphaFoldDB" id="A0A915PKG7"/>
<organism evidence="3 4">
    <name type="scientific">Setaria digitata</name>
    <dbReference type="NCBI Taxonomy" id="48799"/>
    <lineage>
        <taxon>Eukaryota</taxon>
        <taxon>Metazoa</taxon>
        <taxon>Ecdysozoa</taxon>
        <taxon>Nematoda</taxon>
        <taxon>Chromadorea</taxon>
        <taxon>Rhabditida</taxon>
        <taxon>Spirurina</taxon>
        <taxon>Spiruromorpha</taxon>
        <taxon>Filarioidea</taxon>
        <taxon>Setariidae</taxon>
        <taxon>Setaria</taxon>
    </lineage>
</organism>
<dbReference type="Pfam" id="PF00786">
    <property type="entry name" value="PBD"/>
    <property type="match status" value="1"/>
</dbReference>
<feature type="domain" description="CRIB" evidence="2">
    <location>
        <begin position="6"/>
        <end position="19"/>
    </location>
</feature>
<dbReference type="Gene3D" id="3.90.810.10">
    <property type="entry name" value="CRIB domain"/>
    <property type="match status" value="1"/>
</dbReference>
<dbReference type="WBParaSite" id="sdigi.contig224.g6330.t1">
    <property type="protein sequence ID" value="sdigi.contig224.g6330.t1"/>
    <property type="gene ID" value="sdigi.contig224.g6330"/>
</dbReference>
<feature type="compositionally biased region" description="Basic and acidic residues" evidence="1">
    <location>
        <begin position="86"/>
        <end position="97"/>
    </location>
</feature>
<feature type="region of interest" description="Disordered" evidence="1">
    <location>
        <begin position="82"/>
        <end position="147"/>
    </location>
</feature>
<protein>
    <submittedName>
        <fullName evidence="4">CRIB domain-containing protein</fullName>
    </submittedName>
</protein>
<sequence length="147" mass="17022">MEQLEISEPVNFEHKIHIGVDSVHGYDENDNDLLRRILHETEQLFDCYSVRTLLAEECSTKNGRKSISFENKPHVSLVLLNNQKSGDPEMGHSDKKLAPKYINSKTKNPKRFTGNFGDTFIQKIQQRRERIAEESSEEESGNSEEEW</sequence>
<evidence type="ECO:0000313" key="3">
    <source>
        <dbReference type="Proteomes" id="UP000887581"/>
    </source>
</evidence>
<dbReference type="InterPro" id="IPR000095">
    <property type="entry name" value="CRIB_dom"/>
</dbReference>
<dbReference type="SMART" id="SM00285">
    <property type="entry name" value="PBD"/>
    <property type="match status" value="1"/>
</dbReference>
<dbReference type="Proteomes" id="UP000887581">
    <property type="component" value="Unplaced"/>
</dbReference>